<dbReference type="GO" id="GO:0004034">
    <property type="term" value="F:aldose 1-epimerase activity"/>
    <property type="evidence" value="ECO:0007669"/>
    <property type="project" value="TreeGrafter"/>
</dbReference>
<dbReference type="InterPro" id="IPR014718">
    <property type="entry name" value="GH-type_carb-bd"/>
</dbReference>
<dbReference type="PANTHER" id="PTHR10091:SF0">
    <property type="entry name" value="GALACTOSE MUTAROTASE"/>
    <property type="match status" value="1"/>
</dbReference>
<dbReference type="AlphaFoldDB" id="A0A2X0K956"/>
<dbReference type="GO" id="GO:0033499">
    <property type="term" value="P:galactose catabolic process via UDP-galactose, Leloir pathway"/>
    <property type="evidence" value="ECO:0007669"/>
    <property type="project" value="TreeGrafter"/>
</dbReference>
<protein>
    <submittedName>
        <fullName evidence="1">Aldose 1-epimerase</fullName>
    </submittedName>
</protein>
<dbReference type="Pfam" id="PF01263">
    <property type="entry name" value="Aldose_epim"/>
    <property type="match status" value="1"/>
</dbReference>
<dbReference type="GO" id="GO:0006006">
    <property type="term" value="P:glucose metabolic process"/>
    <property type="evidence" value="ECO:0007669"/>
    <property type="project" value="TreeGrafter"/>
</dbReference>
<name>A0A2X0K956_9ACTN</name>
<dbReference type="InterPro" id="IPR011013">
    <property type="entry name" value="Gal_mutarotase_sf_dom"/>
</dbReference>
<dbReference type="PANTHER" id="PTHR10091">
    <property type="entry name" value="ALDOSE-1-EPIMERASE"/>
    <property type="match status" value="1"/>
</dbReference>
<dbReference type="Gene3D" id="2.70.98.10">
    <property type="match status" value="1"/>
</dbReference>
<dbReference type="OrthoDB" id="4739604at2"/>
<sequence length="333" mass="37074">MTAWTIEPSAWQGEPCLTVSNHDGTVRAVVALRGATLISWHIHIEGEDFELTDGYRDLAELNEQSGVRNGVMAPFCNRVADGRYHFDGREHDLLPGVTGDRTVYHGFARTLPFVLESATTTGDGARLVLRSDEIRPGRFAGYPFALDLTVTYTLTQDEISLEVEATNTGDATAPYAAGWHPYFQLRNGTDGIDDLELRIPARTLIRTDDALIPTDGPGCRLDLDDLPQLDFRRPSPVGQRVIDACYADLHFGPDGRAETTLRDPKTGRELRIWQESGFLHLFTGDTLPRDMRKSIAIEPVEAMTNAFNRDECQAAISLPPGRTRRFRCGAWIF</sequence>
<dbReference type="SUPFAM" id="SSF74650">
    <property type="entry name" value="Galactose mutarotase-like"/>
    <property type="match status" value="1"/>
</dbReference>
<dbReference type="CDD" id="cd01081">
    <property type="entry name" value="Aldose_epim"/>
    <property type="match status" value="1"/>
</dbReference>
<organism evidence="1 2">
    <name type="scientific">Streptacidiphilus pinicola</name>
    <dbReference type="NCBI Taxonomy" id="2219663"/>
    <lineage>
        <taxon>Bacteria</taxon>
        <taxon>Bacillati</taxon>
        <taxon>Actinomycetota</taxon>
        <taxon>Actinomycetes</taxon>
        <taxon>Kitasatosporales</taxon>
        <taxon>Streptomycetaceae</taxon>
        <taxon>Streptacidiphilus</taxon>
    </lineage>
</organism>
<comment type="caution">
    <text evidence="1">The sequence shown here is derived from an EMBL/GenBank/DDBJ whole genome shotgun (WGS) entry which is preliminary data.</text>
</comment>
<dbReference type="InterPro" id="IPR008183">
    <property type="entry name" value="Aldose_1/G6P_1-epimerase"/>
</dbReference>
<evidence type="ECO:0000313" key="2">
    <source>
        <dbReference type="Proteomes" id="UP000248889"/>
    </source>
</evidence>
<keyword evidence="2" id="KW-1185">Reference proteome</keyword>
<dbReference type="EMBL" id="QKYN01000073">
    <property type="protein sequence ID" value="RAG84029.1"/>
    <property type="molecule type" value="Genomic_DNA"/>
</dbReference>
<evidence type="ECO:0000313" key="1">
    <source>
        <dbReference type="EMBL" id="RAG84029.1"/>
    </source>
</evidence>
<gene>
    <name evidence="1" type="ORF">DN069_19200</name>
</gene>
<accession>A0A2X0K956</accession>
<reference evidence="1 2" key="1">
    <citation type="submission" date="2018-06" db="EMBL/GenBank/DDBJ databases">
        <title>Streptacidiphilus pinicola sp. nov., isolated from pine grove soil.</title>
        <authorList>
            <person name="Roh S.G."/>
            <person name="Park S."/>
            <person name="Kim M.-K."/>
            <person name="Yun B.-R."/>
            <person name="Park J."/>
            <person name="Kim M.J."/>
            <person name="Kim Y.S."/>
            <person name="Kim S.B."/>
        </authorList>
    </citation>
    <scope>NUCLEOTIDE SEQUENCE [LARGE SCALE GENOMIC DNA]</scope>
    <source>
        <strain evidence="1 2">MMS16-CNU450</strain>
    </source>
</reference>
<dbReference type="GO" id="GO:0030246">
    <property type="term" value="F:carbohydrate binding"/>
    <property type="evidence" value="ECO:0007669"/>
    <property type="project" value="InterPro"/>
</dbReference>
<dbReference type="Proteomes" id="UP000248889">
    <property type="component" value="Unassembled WGS sequence"/>
</dbReference>
<proteinExistence type="predicted"/>
<dbReference type="RefSeq" id="WP_111502399.1">
    <property type="nucleotide sequence ID" value="NZ_QKYN01000073.1"/>
</dbReference>